<keyword evidence="3" id="KW-1185">Reference proteome</keyword>
<reference evidence="2 3" key="1">
    <citation type="submission" date="2018-06" db="EMBL/GenBank/DDBJ databases">
        <title>A transcriptomic atlas of mushroom development highlights an independent origin of complex multicellularity.</title>
        <authorList>
            <consortium name="DOE Joint Genome Institute"/>
            <person name="Krizsan K."/>
            <person name="Almasi E."/>
            <person name="Merenyi Z."/>
            <person name="Sahu N."/>
            <person name="Viragh M."/>
            <person name="Koszo T."/>
            <person name="Mondo S."/>
            <person name="Kiss B."/>
            <person name="Balint B."/>
            <person name="Kues U."/>
            <person name="Barry K."/>
            <person name="Hegedus J.C."/>
            <person name="Henrissat B."/>
            <person name="Johnson J."/>
            <person name="Lipzen A."/>
            <person name="Ohm R."/>
            <person name="Nagy I."/>
            <person name="Pangilinan J."/>
            <person name="Yan J."/>
            <person name="Xiong Y."/>
            <person name="Grigoriev I.V."/>
            <person name="Hibbett D.S."/>
            <person name="Nagy L.G."/>
        </authorList>
    </citation>
    <scope>NUCLEOTIDE SEQUENCE [LARGE SCALE GENOMIC DNA]</scope>
    <source>
        <strain evidence="2 3">SZMC22713</strain>
    </source>
</reference>
<sequence>MRAAFDIYEDPLGPDSPSEKPSAGSSSLVVPGLVALSVLASSALVLYKPAGSSSWAEGFLSYFSKRESQPT</sequence>
<dbReference type="AlphaFoldDB" id="A0A4Y7PIZ9"/>
<accession>A0A4Y7PIZ9</accession>
<dbReference type="Proteomes" id="UP000294933">
    <property type="component" value="Unassembled WGS sequence"/>
</dbReference>
<organism evidence="2 3">
    <name type="scientific">Rickenella mellea</name>
    <dbReference type="NCBI Taxonomy" id="50990"/>
    <lineage>
        <taxon>Eukaryota</taxon>
        <taxon>Fungi</taxon>
        <taxon>Dikarya</taxon>
        <taxon>Basidiomycota</taxon>
        <taxon>Agaricomycotina</taxon>
        <taxon>Agaricomycetes</taxon>
        <taxon>Hymenochaetales</taxon>
        <taxon>Rickenellaceae</taxon>
        <taxon>Rickenella</taxon>
    </lineage>
</organism>
<name>A0A4Y7PIZ9_9AGAM</name>
<gene>
    <name evidence="2" type="ORF">BD410DRAFT_845957</name>
</gene>
<proteinExistence type="predicted"/>
<feature type="region of interest" description="Disordered" evidence="1">
    <location>
        <begin position="1"/>
        <end position="27"/>
    </location>
</feature>
<evidence type="ECO:0000256" key="1">
    <source>
        <dbReference type="SAM" id="MobiDB-lite"/>
    </source>
</evidence>
<evidence type="ECO:0000313" key="3">
    <source>
        <dbReference type="Proteomes" id="UP000294933"/>
    </source>
</evidence>
<protein>
    <submittedName>
        <fullName evidence="2">Uncharacterized protein</fullName>
    </submittedName>
</protein>
<dbReference type="EMBL" id="ML170330">
    <property type="protein sequence ID" value="TDL14519.1"/>
    <property type="molecule type" value="Genomic_DNA"/>
</dbReference>
<evidence type="ECO:0000313" key="2">
    <source>
        <dbReference type="EMBL" id="TDL14519.1"/>
    </source>
</evidence>
<dbReference type="VEuPathDB" id="FungiDB:BD410DRAFT_845957"/>